<name>A0A2A7S3C4_BURGA</name>
<keyword evidence="2 5" id="KW-0012">Acyltransferase</keyword>
<proteinExistence type="predicted"/>
<dbReference type="Proteomes" id="UP000220629">
    <property type="component" value="Unassembled WGS sequence"/>
</dbReference>
<dbReference type="PROSITE" id="PS51186">
    <property type="entry name" value="GNAT"/>
    <property type="match status" value="1"/>
</dbReference>
<dbReference type="CDD" id="cd04301">
    <property type="entry name" value="NAT_SF"/>
    <property type="match status" value="1"/>
</dbReference>
<evidence type="ECO:0000259" key="3">
    <source>
        <dbReference type="PROSITE" id="PS51186"/>
    </source>
</evidence>
<keyword evidence="1 4" id="KW-0808">Transferase</keyword>
<sequence length="150" mass="16149">MERIEVETGDWTRLGADAARIRDAVFVREQRIAPELELDEEDPLAHHAVAYLVRGEGGDDRGTRHAVGTARLLAGATIGRLSVLPEARGRGIGTRVLGALVAEAAARGEARVTLYAQPAAVPFYRQRGFDIVGEPFDTAGVIHVEMARAP</sequence>
<reference evidence="5" key="3">
    <citation type="submission" date="2022-09" db="EMBL/GenBank/DDBJ databases">
        <title>Genomic of Burkholderia gladioli.</title>
        <authorList>
            <person name="Wu H."/>
        </authorList>
    </citation>
    <scope>NUCLEOTIDE SEQUENCE</scope>
    <source>
        <strain evidence="5">ZN-S4</strain>
    </source>
</reference>
<reference evidence="4" key="2">
    <citation type="submission" date="2017-09" db="EMBL/GenBank/DDBJ databases">
        <title>FDA dAtabase for Regulatory Grade micrObial Sequences (FDA-ARGOS): Supporting development and validation of Infectious Disease Dx tests.</title>
        <authorList>
            <person name="Minogue T."/>
            <person name="Wolcott M."/>
            <person name="Wasieloski L."/>
            <person name="Aguilar W."/>
            <person name="Moore D."/>
            <person name="Tallon L.J."/>
            <person name="Sadzewicz L."/>
            <person name="Ott S."/>
            <person name="Zhao X."/>
            <person name="Nagaraj S."/>
            <person name="Vavikolanu K."/>
            <person name="Aluvathingal J."/>
            <person name="Nadendla S."/>
            <person name="Sichtig H."/>
        </authorList>
    </citation>
    <scope>NUCLEOTIDE SEQUENCE</scope>
    <source>
        <strain evidence="4">FDAARGOS_390</strain>
    </source>
</reference>
<dbReference type="InterPro" id="IPR000182">
    <property type="entry name" value="GNAT_dom"/>
</dbReference>
<protein>
    <submittedName>
        <fullName evidence="4">GNAT family N-acetyltransferase</fullName>
        <ecNumber evidence="5">2.3.1.-</ecNumber>
    </submittedName>
</protein>
<evidence type="ECO:0000256" key="1">
    <source>
        <dbReference type="ARBA" id="ARBA00022679"/>
    </source>
</evidence>
<dbReference type="Proteomes" id="UP001059745">
    <property type="component" value="Chromosome 1"/>
</dbReference>
<reference evidence="6" key="1">
    <citation type="submission" date="2017-09" db="EMBL/GenBank/DDBJ databases">
        <title>FDA dAtabase for Regulatory Grade micrObial Sequences (FDA-ARGOS): Supporting development and validation of Infectious Disease Dx tests.</title>
        <authorList>
            <person name="Minogue T."/>
            <person name="Wolcott M."/>
            <person name="Wasieloski L."/>
            <person name="Aguilar W."/>
            <person name="Moore D."/>
            <person name="Tallon L."/>
            <person name="Sadzewicz L."/>
            <person name="Ott S."/>
            <person name="Zhao X."/>
            <person name="Nagaraj S."/>
            <person name="Vavikolanu K."/>
            <person name="Aluvathingal J."/>
            <person name="Nadendla S."/>
            <person name="Sichtig H."/>
        </authorList>
    </citation>
    <scope>NUCLEOTIDE SEQUENCE [LARGE SCALE GENOMIC DNA]</scope>
    <source>
        <strain evidence="6">FDAARGOS_390</strain>
    </source>
</reference>
<dbReference type="GeneID" id="66458144"/>
<evidence type="ECO:0000313" key="6">
    <source>
        <dbReference type="Proteomes" id="UP000220629"/>
    </source>
</evidence>
<evidence type="ECO:0000256" key="2">
    <source>
        <dbReference type="ARBA" id="ARBA00023315"/>
    </source>
</evidence>
<organism evidence="4 6">
    <name type="scientific">Burkholderia gladioli</name>
    <name type="common">Pseudomonas marginata</name>
    <name type="synonym">Phytomonas marginata</name>
    <dbReference type="NCBI Taxonomy" id="28095"/>
    <lineage>
        <taxon>Bacteria</taxon>
        <taxon>Pseudomonadati</taxon>
        <taxon>Pseudomonadota</taxon>
        <taxon>Betaproteobacteria</taxon>
        <taxon>Burkholderiales</taxon>
        <taxon>Burkholderiaceae</taxon>
        <taxon>Burkholderia</taxon>
    </lineage>
</organism>
<dbReference type="EMBL" id="CP104214">
    <property type="protein sequence ID" value="UWX68764.1"/>
    <property type="molecule type" value="Genomic_DNA"/>
</dbReference>
<dbReference type="InterPro" id="IPR050832">
    <property type="entry name" value="Bact_Acetyltransf"/>
</dbReference>
<dbReference type="PANTHER" id="PTHR43877">
    <property type="entry name" value="AMINOALKYLPHOSPHONATE N-ACETYLTRANSFERASE-RELATED-RELATED"/>
    <property type="match status" value="1"/>
</dbReference>
<evidence type="ECO:0000313" key="5">
    <source>
        <dbReference type="EMBL" id="UWX68764.1"/>
    </source>
</evidence>
<dbReference type="EMBL" id="PDDY01000004">
    <property type="protein sequence ID" value="PEH38174.1"/>
    <property type="molecule type" value="Genomic_DNA"/>
</dbReference>
<gene>
    <name evidence="4" type="ORF">CRM94_27545</name>
    <name evidence="5" type="ORF">NYZ96_10975</name>
</gene>
<dbReference type="EC" id="2.3.1.-" evidence="5"/>
<dbReference type="AlphaFoldDB" id="A0A2A7S3C4"/>
<dbReference type="GO" id="GO:0016747">
    <property type="term" value="F:acyltransferase activity, transferring groups other than amino-acyl groups"/>
    <property type="evidence" value="ECO:0007669"/>
    <property type="project" value="InterPro"/>
</dbReference>
<dbReference type="InterPro" id="IPR016181">
    <property type="entry name" value="Acyl_CoA_acyltransferase"/>
</dbReference>
<dbReference type="Gene3D" id="3.40.630.30">
    <property type="match status" value="1"/>
</dbReference>
<accession>A0A2A7S3C4</accession>
<dbReference type="Pfam" id="PF13673">
    <property type="entry name" value="Acetyltransf_10"/>
    <property type="match status" value="1"/>
</dbReference>
<dbReference type="RefSeq" id="WP_096748708.1">
    <property type="nucleotide sequence ID" value="NZ_CADEPO010000002.1"/>
</dbReference>
<feature type="domain" description="N-acetyltransferase" evidence="3">
    <location>
        <begin position="4"/>
        <end position="150"/>
    </location>
</feature>
<dbReference type="SUPFAM" id="SSF55729">
    <property type="entry name" value="Acyl-CoA N-acyltransferases (Nat)"/>
    <property type="match status" value="1"/>
</dbReference>
<evidence type="ECO:0000313" key="4">
    <source>
        <dbReference type="EMBL" id="PEH38174.1"/>
    </source>
</evidence>